<dbReference type="Proteomes" id="UP000199002">
    <property type="component" value="Unassembled WGS sequence"/>
</dbReference>
<dbReference type="GO" id="GO:0005524">
    <property type="term" value="F:ATP binding"/>
    <property type="evidence" value="ECO:0007669"/>
    <property type="project" value="UniProtKB-UniRule"/>
</dbReference>
<evidence type="ECO:0000256" key="7">
    <source>
        <dbReference type="ARBA" id="ARBA00023004"/>
    </source>
</evidence>
<keyword evidence="14" id="KW-1185">Reference proteome</keyword>
<dbReference type="SUPFAM" id="SSF52540">
    <property type="entry name" value="P-loop containing nucleoside triphosphate hydrolases"/>
    <property type="match status" value="1"/>
</dbReference>
<dbReference type="PROSITE" id="PS51193">
    <property type="entry name" value="HELICASE_ATP_BIND_2"/>
    <property type="match status" value="1"/>
</dbReference>
<proteinExistence type="inferred from homology"/>
<comment type="function">
    <text evidence="11">DNA-dependent ATPase and 5'-3' DNA helicase. Unwinds D-loops, R-loops, forked DNA and G-quadruplex DNA.</text>
</comment>
<dbReference type="PANTHER" id="PTHR11472:SF59">
    <property type="entry name" value="ATP-DEPENDENT DNA HELICASE DING"/>
    <property type="match status" value="1"/>
</dbReference>
<evidence type="ECO:0000256" key="10">
    <source>
        <dbReference type="ARBA" id="ARBA00023235"/>
    </source>
</evidence>
<dbReference type="GO" id="GO:0009432">
    <property type="term" value="P:SOS response"/>
    <property type="evidence" value="ECO:0007669"/>
    <property type="project" value="TreeGrafter"/>
</dbReference>
<dbReference type="EMBL" id="FNQJ01000004">
    <property type="protein sequence ID" value="SDZ99770.1"/>
    <property type="molecule type" value="Genomic_DNA"/>
</dbReference>
<dbReference type="GO" id="GO:0051539">
    <property type="term" value="F:4 iron, 4 sulfur cluster binding"/>
    <property type="evidence" value="ECO:0007669"/>
    <property type="project" value="UniProtKB-UniRule"/>
</dbReference>
<dbReference type="GO" id="GO:0033677">
    <property type="term" value="F:DNA/RNA helicase activity"/>
    <property type="evidence" value="ECO:0007669"/>
    <property type="project" value="TreeGrafter"/>
</dbReference>
<organism evidence="13 14">
    <name type="scientific">Acidovorax soli</name>
    <dbReference type="NCBI Taxonomy" id="592050"/>
    <lineage>
        <taxon>Bacteria</taxon>
        <taxon>Pseudomonadati</taxon>
        <taxon>Pseudomonadota</taxon>
        <taxon>Betaproteobacteria</taxon>
        <taxon>Burkholderiales</taxon>
        <taxon>Comamonadaceae</taxon>
        <taxon>Acidovorax</taxon>
    </lineage>
</organism>
<dbReference type="GO" id="GO:0003677">
    <property type="term" value="F:DNA binding"/>
    <property type="evidence" value="ECO:0007669"/>
    <property type="project" value="UniProtKB-UniRule"/>
</dbReference>
<dbReference type="InterPro" id="IPR006555">
    <property type="entry name" value="ATP-dep_Helicase_C"/>
</dbReference>
<evidence type="ECO:0000256" key="8">
    <source>
        <dbReference type="ARBA" id="ARBA00023014"/>
    </source>
</evidence>
<dbReference type="PANTHER" id="PTHR11472">
    <property type="entry name" value="DNA REPAIR DEAD HELICASE RAD3/XP-D SUBFAMILY MEMBER"/>
    <property type="match status" value="1"/>
</dbReference>
<protein>
    <recommendedName>
        <fullName evidence="11">ATP-dependent DNA helicase DinG</fullName>
        <ecNumber evidence="11">5.6.2.3</ecNumber>
    </recommendedName>
    <alternativeName>
        <fullName evidence="11">DNA 5'-3' helicase DinG</fullName>
    </alternativeName>
</protein>
<dbReference type="Pfam" id="PF06733">
    <property type="entry name" value="DEAD_2"/>
    <property type="match status" value="1"/>
</dbReference>
<evidence type="ECO:0000256" key="1">
    <source>
        <dbReference type="ARBA" id="ARBA00022485"/>
    </source>
</evidence>
<evidence type="ECO:0000256" key="2">
    <source>
        <dbReference type="ARBA" id="ARBA00022723"/>
    </source>
</evidence>
<dbReference type="EC" id="5.6.2.3" evidence="11"/>
<feature type="binding site" evidence="11">
    <location>
        <position position="222"/>
    </location>
    <ligand>
        <name>[4Fe-4S] cluster</name>
        <dbReference type="ChEBI" id="CHEBI:49883"/>
    </ligand>
</feature>
<dbReference type="InterPro" id="IPR014013">
    <property type="entry name" value="Helic_SF1/SF2_ATP-bd_DinG/Rad3"/>
</dbReference>
<dbReference type="InterPro" id="IPR027417">
    <property type="entry name" value="P-loop_NTPase"/>
</dbReference>
<evidence type="ECO:0000259" key="12">
    <source>
        <dbReference type="PROSITE" id="PS51193"/>
    </source>
</evidence>
<keyword evidence="6 11" id="KW-0067">ATP-binding</keyword>
<sequence>MSSTEWAQAALQSFDAVVQATEGFRSRPGQRLMAEQVARTFSGATLGKVDEESGEAAPTRSIAVIQAGTGVGKSLAYCAPAIALALARGTRVLISTATVALQEQLVNKDLPALAARMPQPFKFALAKGRGRYVCKLKLDRLAGTGEAEEEADDDLFAEEEAAARAKRPRHETEARIQFYSTMAQTLSKGAWDGDRDSLDTPPEPEVWSPVAAEGASCTGKHCPAFSQCTYYDKRKELVGAQVIVANHDLLLSSLGARVLPELDNCLLVLDEAHHLPATALDQFACSMDLSRITWIERLSSRGLRIGALLEVEEIADIPKHAAQLRQTLQDLARIVMDVYGDNLKSQKDTWGPARVRVPRGELPEPLIAPLGLLAASADGFLEALRAISKALRAEMRDKPDEARRLSTLYAQIGMLAPRLEELHATAQLLLQDAPEGADRSFVPAAKWFTLEVDGDFIVVKAHASPILPGTTLRNHLWSAVRCAVLTSATLTSCGNFDFFLREAGLHGDEAATTLEVPSPFNYAAQGTLIAAETRADPKNAAQFTGEMVDALLHDIARVEYGALVLFTSREQMRQAVDALPTAMRNVVLVQNALPRTQLLKRHRERVENGEPSVIFGMQSFGEGLDLPGRLCESVFITKLPFAPPDDPVGEARAEWLRAVGRDPFSELVVPATAIRLAQWVGRAIRTEDDQAHVYCYDKRLVRTSYGQRLLKGLPPFALEQRAPL</sequence>
<dbReference type="AlphaFoldDB" id="A0A1H3XKJ3"/>
<evidence type="ECO:0000256" key="3">
    <source>
        <dbReference type="ARBA" id="ARBA00022741"/>
    </source>
</evidence>
<dbReference type="HAMAP" id="MF_02205">
    <property type="entry name" value="DinG_proteobact"/>
    <property type="match status" value="1"/>
</dbReference>
<dbReference type="SMART" id="SM00491">
    <property type="entry name" value="HELICc2"/>
    <property type="match status" value="1"/>
</dbReference>
<keyword evidence="5 11" id="KW-0347">Helicase</keyword>
<keyword evidence="8 11" id="KW-0411">Iron-sulfur</keyword>
<feature type="binding site" evidence="11">
    <location>
        <position position="217"/>
    </location>
    <ligand>
        <name>[4Fe-4S] cluster</name>
        <dbReference type="ChEBI" id="CHEBI:49883"/>
    </ligand>
</feature>
<dbReference type="Gene3D" id="3.40.50.300">
    <property type="entry name" value="P-loop containing nucleotide triphosphate hydrolases"/>
    <property type="match status" value="2"/>
</dbReference>
<feature type="binding site" evidence="11">
    <location>
        <position position="228"/>
    </location>
    <ligand>
        <name>[4Fe-4S] cluster</name>
        <dbReference type="ChEBI" id="CHEBI:49883"/>
    </ligand>
</feature>
<evidence type="ECO:0000313" key="13">
    <source>
        <dbReference type="EMBL" id="SDZ99770.1"/>
    </source>
</evidence>
<dbReference type="STRING" id="592050.SAMN05421875_10419"/>
<keyword evidence="7 11" id="KW-0408">Iron</keyword>
<comment type="cofactor">
    <cofactor evidence="11">
        <name>[4Fe-4S] cluster</name>
        <dbReference type="ChEBI" id="CHEBI:49883"/>
    </cofactor>
    <text evidence="11">Binds 1 [4Fe-4S] cluster.</text>
</comment>
<keyword evidence="1 11" id="KW-0004">4Fe-4S</keyword>
<keyword evidence="2 11" id="KW-0479">Metal-binding</keyword>
<keyword evidence="4 11" id="KW-0378">Hydrolase</keyword>
<dbReference type="RefSeq" id="WP_092697243.1">
    <property type="nucleotide sequence ID" value="NZ_CAXIQM010000024.1"/>
</dbReference>
<dbReference type="InterPro" id="IPR014001">
    <property type="entry name" value="Helicase_ATP-bd"/>
</dbReference>
<keyword evidence="10 11" id="KW-0413">Isomerase</keyword>
<dbReference type="GO" id="GO:0006281">
    <property type="term" value="P:DNA repair"/>
    <property type="evidence" value="ECO:0007669"/>
    <property type="project" value="TreeGrafter"/>
</dbReference>
<dbReference type="GO" id="GO:0016887">
    <property type="term" value="F:ATP hydrolysis activity"/>
    <property type="evidence" value="ECO:0007669"/>
    <property type="project" value="RHEA"/>
</dbReference>
<keyword evidence="3 11" id="KW-0547">Nucleotide-binding</keyword>
<dbReference type="SMART" id="SM00487">
    <property type="entry name" value="DEXDc"/>
    <property type="match status" value="1"/>
</dbReference>
<evidence type="ECO:0000313" key="14">
    <source>
        <dbReference type="Proteomes" id="UP000199002"/>
    </source>
</evidence>
<feature type="domain" description="Helicase ATP-binding" evidence="12">
    <location>
        <begin position="16"/>
        <end position="328"/>
    </location>
</feature>
<dbReference type="GO" id="GO:0043139">
    <property type="term" value="F:5'-3' DNA helicase activity"/>
    <property type="evidence" value="ECO:0007669"/>
    <property type="project" value="UniProtKB-UniRule"/>
</dbReference>
<dbReference type="InterPro" id="IPR010614">
    <property type="entry name" value="RAD3-like_helicase_DEAD"/>
</dbReference>
<dbReference type="GeneID" id="34233479"/>
<evidence type="ECO:0000256" key="9">
    <source>
        <dbReference type="ARBA" id="ARBA00023125"/>
    </source>
</evidence>
<dbReference type="InterPro" id="IPR045028">
    <property type="entry name" value="DinG/Rad3-like"/>
</dbReference>
<evidence type="ECO:0000256" key="5">
    <source>
        <dbReference type="ARBA" id="ARBA00022806"/>
    </source>
</evidence>
<dbReference type="GO" id="GO:0046872">
    <property type="term" value="F:metal ion binding"/>
    <property type="evidence" value="ECO:0007669"/>
    <property type="project" value="UniProtKB-KW"/>
</dbReference>
<feature type="binding site" evidence="11">
    <location>
        <position position="134"/>
    </location>
    <ligand>
        <name>[4Fe-4S] cluster</name>
        <dbReference type="ChEBI" id="CHEBI:49883"/>
    </ligand>
</feature>
<evidence type="ECO:0000256" key="11">
    <source>
        <dbReference type="HAMAP-Rule" id="MF_02205"/>
    </source>
</evidence>
<evidence type="ECO:0000256" key="4">
    <source>
        <dbReference type="ARBA" id="ARBA00022801"/>
    </source>
</evidence>
<keyword evidence="9 11" id="KW-0238">DNA-binding</keyword>
<dbReference type="Pfam" id="PF13307">
    <property type="entry name" value="Helicase_C_2"/>
    <property type="match status" value="1"/>
</dbReference>
<gene>
    <name evidence="11" type="primary">dinG</name>
    <name evidence="13" type="ORF">SAMN05421875_10419</name>
</gene>
<reference evidence="14" key="1">
    <citation type="submission" date="2016-10" db="EMBL/GenBank/DDBJ databases">
        <authorList>
            <person name="Varghese N."/>
            <person name="Submissions S."/>
        </authorList>
    </citation>
    <scope>NUCLEOTIDE SEQUENCE [LARGE SCALE GENOMIC DNA]</scope>
    <source>
        <strain evidence="14">DSM 25157</strain>
    </source>
</reference>
<evidence type="ECO:0000256" key="6">
    <source>
        <dbReference type="ARBA" id="ARBA00022840"/>
    </source>
</evidence>
<comment type="catalytic activity">
    <reaction evidence="11">
        <text>ATP + H2O = ADP + phosphate + H(+)</text>
        <dbReference type="Rhea" id="RHEA:13065"/>
        <dbReference type="ChEBI" id="CHEBI:15377"/>
        <dbReference type="ChEBI" id="CHEBI:15378"/>
        <dbReference type="ChEBI" id="CHEBI:30616"/>
        <dbReference type="ChEBI" id="CHEBI:43474"/>
        <dbReference type="ChEBI" id="CHEBI:456216"/>
        <dbReference type="EC" id="5.6.2.3"/>
    </reaction>
</comment>
<comment type="similarity">
    <text evidence="11">Belongs to the helicase family. DinG subfamily. Type 1 sub-subfamily.</text>
</comment>
<accession>A0A1H3XKJ3</accession>
<dbReference type="NCBIfam" id="NF008729">
    <property type="entry name" value="PRK11747.1"/>
    <property type="match status" value="1"/>
</dbReference>
<dbReference type="InterPro" id="IPR039000">
    <property type="entry name" value="DinG_proteobact"/>
</dbReference>
<name>A0A1H3XKJ3_9BURK</name>